<dbReference type="PANTHER" id="PTHR34223:SF88">
    <property type="entry name" value="OS11G0200950 PROTEIN"/>
    <property type="match status" value="1"/>
</dbReference>
<dbReference type="InterPro" id="IPR053781">
    <property type="entry name" value="F-box_AtFBL13-like"/>
</dbReference>
<dbReference type="CDD" id="cd22160">
    <property type="entry name" value="F-box_AtFBL13-like"/>
    <property type="match status" value="1"/>
</dbReference>
<dbReference type="Gramene" id="ONIVA11G06020.7">
    <property type="protein sequence ID" value="ONIVA11G06020.7"/>
    <property type="gene ID" value="ONIVA11G06020"/>
</dbReference>
<dbReference type="InterPro" id="IPR001810">
    <property type="entry name" value="F-box_dom"/>
</dbReference>
<reference evidence="2" key="1">
    <citation type="submission" date="2015-04" db="UniProtKB">
        <authorList>
            <consortium name="EnsemblPlants"/>
        </authorList>
    </citation>
    <scope>IDENTIFICATION</scope>
    <source>
        <strain evidence="2">SL10</strain>
    </source>
</reference>
<dbReference type="EnsemblPlants" id="ONIVA11G06020.7">
    <property type="protein sequence ID" value="ONIVA11G06020.7"/>
    <property type="gene ID" value="ONIVA11G06020"/>
</dbReference>
<dbReference type="Pfam" id="PF00646">
    <property type="entry name" value="F-box"/>
    <property type="match status" value="1"/>
</dbReference>
<dbReference type="InterPro" id="IPR053197">
    <property type="entry name" value="F-box_SCFL_complex_component"/>
</dbReference>
<reference evidence="2" key="2">
    <citation type="submission" date="2018-04" db="EMBL/GenBank/DDBJ databases">
        <title>OnivRS2 (Oryza nivara Reference Sequence Version 2).</title>
        <authorList>
            <person name="Zhang J."/>
            <person name="Kudrna D."/>
            <person name="Lee S."/>
            <person name="Talag J."/>
            <person name="Rajasekar S."/>
            <person name="Welchert J."/>
            <person name="Hsing Y.-I."/>
            <person name="Wing R.A."/>
        </authorList>
    </citation>
    <scope>NUCLEOTIDE SEQUENCE [LARGE SCALE GENOMIC DNA]</scope>
    <source>
        <strain evidence="2">SL10</strain>
    </source>
</reference>
<protein>
    <recommendedName>
        <fullName evidence="1">F-box domain-containing protein</fullName>
    </recommendedName>
</protein>
<evidence type="ECO:0000313" key="2">
    <source>
        <dbReference type="EnsemblPlants" id="ONIVA11G06020.7"/>
    </source>
</evidence>
<evidence type="ECO:0000259" key="1">
    <source>
        <dbReference type="PROSITE" id="PS50181"/>
    </source>
</evidence>
<feature type="domain" description="F-box" evidence="1">
    <location>
        <begin position="10"/>
        <end position="56"/>
    </location>
</feature>
<dbReference type="SUPFAM" id="SSF81383">
    <property type="entry name" value="F-box domain"/>
    <property type="match status" value="1"/>
</dbReference>
<keyword evidence="3" id="KW-1185">Reference proteome</keyword>
<dbReference type="InterPro" id="IPR036047">
    <property type="entry name" value="F-box-like_dom_sf"/>
</dbReference>
<sequence>MPHPRPRGGGDRLGALPDEALQHVLPFLPLPEAVRTGALARRWRHLWKSMPVLRITGEGRVLNRSGVRRLNRFVNHLLLLRDRSARLDACEINLGTFRSQDDPQINLWIRHVLLCEARDLRVHLSIDNNSFEMENLALVSRHLTRLELSNVVLKDHFLNFSSCPALEELVTRNCHIEAEEILSESLKWLTAVDCVFSSYPRTRISLPSLVALELTEPWGSTPVLESMPSLLTASIKLTDCDDHCGKEEFGGSCDDNACDNCGANGGSSGDCVLLDGLSEAKTLELIAKPRVFIFRSDLMWCPTFGKLKTLLLNEWSVAIDLVELICFLQHTPVLEKLTLQLCEGPVNWMENEGSYDPTENPFASKQLKVVEVKFEKFDLRVHKIIMIFSTYGVNIEQIYIQRSVVHSEEPTDDSGAGPSRVRTLPISTSENAQLKITIDQMLGQQQELLAQQQQQQHFLSQLQRRQQILCDITAQLSKYAAPPISQRPPQANLYPSGIYFSSPTIGARNVTWHPTRGVPLEGRSDDPCINLWIRHALLCETQALQVHLSIDSDSYELEDVALVSQHLMRLDLCSVVLKDYFLNFLCCPVLKELLMRKCCIKARKISSESLKRLTAVDCSFYSYPRISFMDYESLNLYYVVSYSHLSIGWNRKGANRKSSLRMIQELDLFYFGFHQSPPVECSIEKYDWHNLLR</sequence>
<dbReference type="PANTHER" id="PTHR34223">
    <property type="entry name" value="OS11G0201299 PROTEIN"/>
    <property type="match status" value="1"/>
</dbReference>
<dbReference type="Proteomes" id="UP000006591">
    <property type="component" value="Chromosome 11"/>
</dbReference>
<dbReference type="PROSITE" id="PS50181">
    <property type="entry name" value="FBOX"/>
    <property type="match status" value="1"/>
</dbReference>
<accession>A0A0E0IZB8</accession>
<dbReference type="SUPFAM" id="SSF52058">
    <property type="entry name" value="L domain-like"/>
    <property type="match status" value="1"/>
</dbReference>
<organism evidence="2">
    <name type="scientific">Oryza nivara</name>
    <name type="common">Indian wild rice</name>
    <name type="synonym">Oryza sativa f. spontanea</name>
    <dbReference type="NCBI Taxonomy" id="4536"/>
    <lineage>
        <taxon>Eukaryota</taxon>
        <taxon>Viridiplantae</taxon>
        <taxon>Streptophyta</taxon>
        <taxon>Embryophyta</taxon>
        <taxon>Tracheophyta</taxon>
        <taxon>Spermatophyta</taxon>
        <taxon>Magnoliopsida</taxon>
        <taxon>Liliopsida</taxon>
        <taxon>Poales</taxon>
        <taxon>Poaceae</taxon>
        <taxon>BOP clade</taxon>
        <taxon>Oryzoideae</taxon>
        <taxon>Oryzeae</taxon>
        <taxon>Oryzinae</taxon>
        <taxon>Oryza</taxon>
    </lineage>
</organism>
<proteinExistence type="predicted"/>
<name>A0A0E0IZB8_ORYNI</name>
<dbReference type="AlphaFoldDB" id="A0A0E0IZB8"/>
<evidence type="ECO:0000313" key="3">
    <source>
        <dbReference type="Proteomes" id="UP000006591"/>
    </source>
</evidence>